<dbReference type="InterPro" id="IPR011049">
    <property type="entry name" value="Serralysin-like_metalloprot_C"/>
</dbReference>
<name>A0A1M7Q7N4_9PSED</name>
<proteinExistence type="predicted"/>
<organism evidence="3 4">
    <name type="scientific">Pseudomonas asturiensis</name>
    <dbReference type="NCBI Taxonomy" id="1190415"/>
    <lineage>
        <taxon>Bacteria</taxon>
        <taxon>Pseudomonadati</taxon>
        <taxon>Pseudomonadota</taxon>
        <taxon>Gammaproteobacteria</taxon>
        <taxon>Pseudomonadales</taxon>
        <taxon>Pseudomonadaceae</taxon>
        <taxon>Pseudomonas</taxon>
    </lineage>
</organism>
<dbReference type="EMBL" id="FRDA01000019">
    <property type="protein sequence ID" value="SHN26403.1"/>
    <property type="molecule type" value="Genomic_DNA"/>
</dbReference>
<evidence type="ECO:0000256" key="1">
    <source>
        <dbReference type="ARBA" id="ARBA00022837"/>
    </source>
</evidence>
<dbReference type="GO" id="GO:0005509">
    <property type="term" value="F:calcium ion binding"/>
    <property type="evidence" value="ECO:0007669"/>
    <property type="project" value="InterPro"/>
</dbReference>
<dbReference type="Proteomes" id="UP000183983">
    <property type="component" value="Unassembled WGS sequence"/>
</dbReference>
<protein>
    <recommendedName>
        <fullName evidence="2">DUF4214 domain-containing protein</fullName>
    </recommendedName>
</protein>
<dbReference type="STRING" id="1190415.SAMN05216593_11947"/>
<evidence type="ECO:0000259" key="2">
    <source>
        <dbReference type="Pfam" id="PF13946"/>
    </source>
</evidence>
<feature type="domain" description="DUF4214" evidence="2">
    <location>
        <begin position="182"/>
        <end position="226"/>
    </location>
</feature>
<dbReference type="Pfam" id="PF00353">
    <property type="entry name" value="HemolysinCabind"/>
    <property type="match status" value="1"/>
</dbReference>
<dbReference type="Gene3D" id="1.10.3130.20">
    <property type="entry name" value="Phycobilisome linker domain"/>
    <property type="match status" value="1"/>
</dbReference>
<dbReference type="InterPro" id="IPR001343">
    <property type="entry name" value="Hemolysn_Ca-bd"/>
</dbReference>
<dbReference type="OrthoDB" id="6734599at2"/>
<dbReference type="Pfam" id="PF13946">
    <property type="entry name" value="DUF4214"/>
    <property type="match status" value="2"/>
</dbReference>
<reference evidence="3 4" key="1">
    <citation type="submission" date="2016-11" db="EMBL/GenBank/DDBJ databases">
        <authorList>
            <person name="Jaros S."/>
            <person name="Januszkiewicz K."/>
            <person name="Wedrychowicz H."/>
        </authorList>
    </citation>
    <scope>NUCLEOTIDE SEQUENCE [LARGE SCALE GENOMIC DNA]</scope>
    <source>
        <strain evidence="3 4">LMG 26898</strain>
    </source>
</reference>
<dbReference type="RefSeq" id="WP_073171783.1">
    <property type="nucleotide sequence ID" value="NZ_FRDA01000019.1"/>
</dbReference>
<feature type="domain" description="DUF4214" evidence="2">
    <location>
        <begin position="232"/>
        <end position="282"/>
    </location>
</feature>
<keyword evidence="1" id="KW-0106">Calcium</keyword>
<gene>
    <name evidence="3" type="ORF">SAMN05216593_11947</name>
</gene>
<sequence>MARVTYNQPFTNFDVSKAANVGVTGTVTDATSTHIGFSDGSYSADLKGIFVYGSTQLMGRVSEISYSKDGSTYMTVSELGYNLSGSVPTSFYEGDDTYIGSSGNDLFNAWLGNDKYDGGAGTDTVYYSASKNDFVVKASGNGLSLDGLGKTDSLVNIERVQFDDGTLAVDINAGQNAGSGYRLYQAAFDRKPDNDGLKYWINDLDKGSSLQQVAKGFVDSAEFKALNPGQDQNSLINNFYQHVLHRDADAGGLQYWNGQMSGGMTAAEVLVSFSESQENIANVAPDLNNGLWLV</sequence>
<accession>A0A1M7Q7N4</accession>
<evidence type="ECO:0000313" key="3">
    <source>
        <dbReference type="EMBL" id="SHN26403.1"/>
    </source>
</evidence>
<evidence type="ECO:0000313" key="4">
    <source>
        <dbReference type="Proteomes" id="UP000183983"/>
    </source>
</evidence>
<dbReference type="SUPFAM" id="SSF51120">
    <property type="entry name" value="beta-Roll"/>
    <property type="match status" value="1"/>
</dbReference>
<dbReference type="InterPro" id="IPR025282">
    <property type="entry name" value="DUF4214"/>
</dbReference>
<dbReference type="InterPro" id="IPR038255">
    <property type="entry name" value="PBS_linker_sf"/>
</dbReference>
<dbReference type="AlphaFoldDB" id="A0A1M7Q7N4"/>